<evidence type="ECO:0000313" key="1">
    <source>
        <dbReference type="EMBL" id="PKU45305.1"/>
    </source>
</evidence>
<keyword evidence="2" id="KW-1185">Reference proteome</keyword>
<sequence>MSSIVLPSSILIYQATQILPPDSLFDHLLYKEGIKDHISAVDPYLCTPNTRSFVNQYYESPVVQWSFGHLNDIYQGNIYVMEQSSGEICTVMPIWDNTVSDRLNQSKSRNPTRGIHTMVF</sequence>
<dbReference type="EMBL" id="KZ505767">
    <property type="protein sequence ID" value="PKU45305.1"/>
    <property type="molecule type" value="Genomic_DNA"/>
</dbReference>
<reference evidence="2" key="2">
    <citation type="submission" date="2017-12" db="EMBL/GenBank/DDBJ databases">
        <title>Genome sequence of the Bar-tailed Godwit (Limosa lapponica baueri).</title>
        <authorList>
            <person name="Lima N.C.B."/>
            <person name="Parody-Merino A.M."/>
            <person name="Battley P.F."/>
            <person name="Fidler A.E."/>
            <person name="Prosdocimi F."/>
        </authorList>
    </citation>
    <scope>NUCLEOTIDE SEQUENCE [LARGE SCALE GENOMIC DNA]</scope>
</reference>
<dbReference type="AlphaFoldDB" id="A0A2I0UGY1"/>
<dbReference type="Proteomes" id="UP000233556">
    <property type="component" value="Unassembled WGS sequence"/>
</dbReference>
<protein>
    <submittedName>
        <fullName evidence="1">Uncharacterized protein</fullName>
    </submittedName>
</protein>
<evidence type="ECO:0000313" key="2">
    <source>
        <dbReference type="Proteomes" id="UP000233556"/>
    </source>
</evidence>
<gene>
    <name evidence="1" type="ORF">llap_4379</name>
</gene>
<name>A0A2I0UGY1_LIMLA</name>
<accession>A0A2I0UGY1</accession>
<proteinExistence type="predicted"/>
<reference evidence="2" key="1">
    <citation type="submission" date="2017-11" db="EMBL/GenBank/DDBJ databases">
        <authorList>
            <person name="Lima N.C."/>
            <person name="Parody-Merino A.M."/>
            <person name="Battley P.F."/>
            <person name="Fidler A.E."/>
            <person name="Prosdocimi F."/>
        </authorList>
    </citation>
    <scope>NUCLEOTIDE SEQUENCE [LARGE SCALE GENOMIC DNA]</scope>
</reference>
<organism evidence="1 2">
    <name type="scientific">Limosa lapponica baueri</name>
    <dbReference type="NCBI Taxonomy" id="1758121"/>
    <lineage>
        <taxon>Eukaryota</taxon>
        <taxon>Metazoa</taxon>
        <taxon>Chordata</taxon>
        <taxon>Craniata</taxon>
        <taxon>Vertebrata</taxon>
        <taxon>Euteleostomi</taxon>
        <taxon>Archelosauria</taxon>
        <taxon>Archosauria</taxon>
        <taxon>Dinosauria</taxon>
        <taxon>Saurischia</taxon>
        <taxon>Theropoda</taxon>
        <taxon>Coelurosauria</taxon>
        <taxon>Aves</taxon>
        <taxon>Neognathae</taxon>
        <taxon>Neoaves</taxon>
        <taxon>Charadriiformes</taxon>
        <taxon>Scolopacidae</taxon>
        <taxon>Limosa</taxon>
    </lineage>
</organism>